<reference evidence="2" key="1">
    <citation type="journal article" date="2015" name="Front. Microbiol.">
        <title>Combining genomic sequencing methods to explore viral diversity and reveal potential virus-host interactions.</title>
        <authorList>
            <person name="Chow C.E."/>
            <person name="Winget D.M."/>
            <person name="White R.A.III."/>
            <person name="Hallam S.J."/>
            <person name="Suttle C.A."/>
        </authorList>
    </citation>
    <scope>NUCLEOTIDE SEQUENCE</scope>
    <source>
        <strain evidence="2">Oxic1_4</strain>
    </source>
</reference>
<feature type="compositionally biased region" description="Acidic residues" evidence="1">
    <location>
        <begin position="804"/>
        <end position="813"/>
    </location>
</feature>
<name>A0A0F7L8N3_9VIRU</name>
<proteinExistence type="predicted"/>
<protein>
    <submittedName>
        <fullName evidence="2">Uncharacterized protein</fullName>
    </submittedName>
</protein>
<reference evidence="2" key="2">
    <citation type="submission" date="2015-03" db="EMBL/GenBank/DDBJ databases">
        <authorList>
            <person name="Chow C.-E.T."/>
            <person name="Winget D.M."/>
            <person name="White R.A.III."/>
            <person name="Hallam S.J."/>
            <person name="Suttle C.A."/>
        </authorList>
    </citation>
    <scope>NUCLEOTIDE SEQUENCE</scope>
    <source>
        <strain evidence="2">Oxic1_4</strain>
    </source>
</reference>
<dbReference type="EMBL" id="KR029599">
    <property type="protein sequence ID" value="AKH47913.1"/>
    <property type="molecule type" value="Genomic_DNA"/>
</dbReference>
<sequence length="1003" mass="112051">MTNEELKAALSQRQREVVDVNIGQMSLRPTVQEGGQYGVQVKTTPKENSFTQISKALNQFPQFGGQYANIRRAAGAREIEALDPKELEERALKGDQGARETIFNRFKSEGINEALFNARYETAIFPGLAAQEQVYKDMAPDDVEQLFQDEAGNPLESEDVIEKLRVEYGKKIPDDVKDNPNQKVFYNKLLRQLTGVATKSHALLEQKRQKFLDDSVRGAIGTSADSFSLAQVKVSTDNNAEVTDDEGVQIAQAGRSMLPGLPKDDAQPSVVRNKISIYSPQKGGNLKKMEGGYKSSVAGADGKSIVRTLEDFRKDPENTVVTVAGNPEFYGRRYVVESMTYQRPDGKQFTLKNVPVMVHDTGGRFKTAPEGRFDVPVERDTDDTTMEINEGLLKDISFIRDKGSESGKPVKVKRTAKAQIEQRKQEVAFKQEDGVDSIFSAMEQALQRADTTPGSSLTNKTNRTSVEGAFTDKLQDMILNNEHVTVSEFIDRARGVGPNGEDVTPKLFNGEPLSSSMLSSLERGVRAQESYLKSDSSLERTKDDKASLKSAFRALRKITVGSATEDPETTKEKMTQAALAYEKESLENGYSQESLKEYQSAYDLASRKLQDLGGSQWDGLFTTPDFMDQLVKRNDPERQFARTLLSESELLRAAEVAGVDLSVLRDDLDDYETWSGPRKKRWADLTNGITVRAQSIALPRALEELAGYYQDAGEQDPNVLISVPDQDETGKLLLNDDGTPKMTKSNSLFQTLLRKETNKALVGLINDTKEQQRLISAANRIKGPKAVVDVDPLERQVKARELEEELGQDDFLDEDGKSTRQSGLMDQRFRGNDGRFLDQWVKTASNPEALALMGGQTNRKKLDSDLENVSSRITKEYLQDAAQMMSEIVNSPSTRLRMTNRLETQLQYIGVPLEIHEEGMIISSKGFKIDLNRNDLYSDPETAKTHVYSFYATREAGFTNTKNVRLRELYNIYFKGQESTYPVESFIANQTALGKQLQIISSK</sequence>
<feature type="region of interest" description="Disordered" evidence="1">
    <location>
        <begin position="804"/>
        <end position="828"/>
    </location>
</feature>
<evidence type="ECO:0000256" key="1">
    <source>
        <dbReference type="SAM" id="MobiDB-lite"/>
    </source>
</evidence>
<accession>A0A0F7L8N3</accession>
<organism evidence="2">
    <name type="scientific">uncultured marine virus</name>
    <dbReference type="NCBI Taxonomy" id="186617"/>
    <lineage>
        <taxon>Viruses</taxon>
        <taxon>environmental samples</taxon>
    </lineage>
</organism>
<evidence type="ECO:0000313" key="2">
    <source>
        <dbReference type="EMBL" id="AKH47913.1"/>
    </source>
</evidence>